<dbReference type="Proteomes" id="UP001498421">
    <property type="component" value="Unassembled WGS sequence"/>
</dbReference>
<protein>
    <recommendedName>
        <fullName evidence="4">RanBD1 domain-containing protein</fullName>
    </recommendedName>
</protein>
<feature type="compositionally biased region" description="Polar residues" evidence="1">
    <location>
        <begin position="29"/>
        <end position="41"/>
    </location>
</feature>
<accession>A0ABR1IC03</accession>
<gene>
    <name evidence="2" type="ORF">QQZ08_002362</name>
</gene>
<organism evidence="2 3">
    <name type="scientific">Neonectria magnoliae</name>
    <dbReference type="NCBI Taxonomy" id="2732573"/>
    <lineage>
        <taxon>Eukaryota</taxon>
        <taxon>Fungi</taxon>
        <taxon>Dikarya</taxon>
        <taxon>Ascomycota</taxon>
        <taxon>Pezizomycotina</taxon>
        <taxon>Sordariomycetes</taxon>
        <taxon>Hypocreomycetidae</taxon>
        <taxon>Hypocreales</taxon>
        <taxon>Nectriaceae</taxon>
        <taxon>Neonectria</taxon>
    </lineage>
</organism>
<sequence>MDLERTAIDQIQQICNGQATKMKDPRESTVPSTMSQRSTILTLEEEEPEAAHVSDSDDTVVPERKRSRSSSSTTERQNTGPASLPESERQATSPPPPEKVVRFDSNPVLRSAVSVVTPVCEKKEEPVPCDENKQWRSVESGGTDVLRFHGSLNLHIEYTTERPADGSKPLRFSVRRMSEEESSTVWRRLFAMLGVKS</sequence>
<proteinExistence type="predicted"/>
<feature type="region of interest" description="Disordered" evidence="1">
    <location>
        <begin position="1"/>
        <end position="102"/>
    </location>
</feature>
<feature type="compositionally biased region" description="Polar residues" evidence="1">
    <location>
        <begin position="9"/>
        <end position="19"/>
    </location>
</feature>
<evidence type="ECO:0000313" key="3">
    <source>
        <dbReference type="Proteomes" id="UP001498421"/>
    </source>
</evidence>
<comment type="caution">
    <text evidence="2">The sequence shown here is derived from an EMBL/GenBank/DDBJ whole genome shotgun (WGS) entry which is preliminary data.</text>
</comment>
<evidence type="ECO:0000256" key="1">
    <source>
        <dbReference type="SAM" id="MobiDB-lite"/>
    </source>
</evidence>
<keyword evidence="3" id="KW-1185">Reference proteome</keyword>
<reference evidence="2 3" key="1">
    <citation type="journal article" date="2025" name="Microbiol. Resour. Announc.">
        <title>Draft genome sequences for Neonectria magnoliae and Neonectria punicea, canker pathogens of Liriodendron tulipifera and Acer saccharum in West Virginia.</title>
        <authorList>
            <person name="Petronek H.M."/>
            <person name="Kasson M.T."/>
            <person name="Metheny A.M."/>
            <person name="Stauder C.M."/>
            <person name="Lovett B."/>
            <person name="Lynch S.C."/>
            <person name="Garnas J.R."/>
            <person name="Kasson L.R."/>
            <person name="Stajich J.E."/>
        </authorList>
    </citation>
    <scope>NUCLEOTIDE SEQUENCE [LARGE SCALE GENOMIC DNA]</scope>
    <source>
        <strain evidence="2 3">NRRL 64651</strain>
    </source>
</reference>
<dbReference type="EMBL" id="JAZAVK010000014">
    <property type="protein sequence ID" value="KAK7431081.1"/>
    <property type="molecule type" value="Genomic_DNA"/>
</dbReference>
<evidence type="ECO:0000313" key="2">
    <source>
        <dbReference type="EMBL" id="KAK7431081.1"/>
    </source>
</evidence>
<name>A0ABR1IC03_9HYPO</name>
<evidence type="ECO:0008006" key="4">
    <source>
        <dbReference type="Google" id="ProtNLM"/>
    </source>
</evidence>